<gene>
    <name evidence="1" type="ORF">LBRM2904_30.2250</name>
</gene>
<proteinExistence type="predicted"/>
<evidence type="ECO:0000313" key="2">
    <source>
        <dbReference type="Proteomes" id="UP000319462"/>
    </source>
</evidence>
<dbReference type="AlphaFoldDB" id="A0A3P3ZCT1"/>
<dbReference type="PANTHER" id="PTHR36983">
    <property type="entry name" value="DNAJ HOMOLOG SUBFAMILY C MEMBER 13"/>
    <property type="match status" value="1"/>
</dbReference>
<dbReference type="EMBL" id="LS997629">
    <property type="protein sequence ID" value="SYZ68038.1"/>
    <property type="molecule type" value="Genomic_DNA"/>
</dbReference>
<protein>
    <submittedName>
        <fullName evidence="1">Hypothetical_protein</fullName>
    </submittedName>
</protein>
<dbReference type="GO" id="GO:0006898">
    <property type="term" value="P:receptor-mediated endocytosis"/>
    <property type="evidence" value="ECO:0007669"/>
    <property type="project" value="TreeGrafter"/>
</dbReference>
<reference evidence="1 2" key="1">
    <citation type="submission" date="2018-09" db="EMBL/GenBank/DDBJ databases">
        <authorList>
            <person name="Peiro R."/>
            <person name="Begona"/>
            <person name="Cbmso G."/>
            <person name="Lopez M."/>
            <person name="Gonzalez S."/>
        </authorList>
    </citation>
    <scope>NUCLEOTIDE SEQUENCE [LARGE SCALE GENOMIC DNA]</scope>
</reference>
<organism evidence="1 2">
    <name type="scientific">Leishmania braziliensis MHOM/BR/75/M2904</name>
    <dbReference type="NCBI Taxonomy" id="420245"/>
    <lineage>
        <taxon>Eukaryota</taxon>
        <taxon>Discoba</taxon>
        <taxon>Euglenozoa</taxon>
        <taxon>Kinetoplastea</taxon>
        <taxon>Metakinetoplastina</taxon>
        <taxon>Trypanosomatida</taxon>
        <taxon>Trypanosomatidae</taxon>
        <taxon>Leishmaniinae</taxon>
        <taxon>Leishmania</taxon>
        <taxon>Leishmania braziliensis species complex</taxon>
    </lineage>
</organism>
<dbReference type="GO" id="GO:0010008">
    <property type="term" value="C:endosome membrane"/>
    <property type="evidence" value="ECO:0007669"/>
    <property type="project" value="TreeGrafter"/>
</dbReference>
<evidence type="ECO:0000313" key="1">
    <source>
        <dbReference type="EMBL" id="SYZ68038.1"/>
    </source>
</evidence>
<dbReference type="GO" id="GO:2000641">
    <property type="term" value="P:regulation of early endosome to late endosome transport"/>
    <property type="evidence" value="ECO:0007669"/>
    <property type="project" value="InterPro"/>
</dbReference>
<name>A0A3P3ZCT1_LEIBR</name>
<dbReference type="Proteomes" id="UP000319462">
    <property type="component" value="Chromosome 30"/>
</dbReference>
<accession>A0A3P3ZCT1</accession>
<dbReference type="GO" id="GO:0007032">
    <property type="term" value="P:endosome organization"/>
    <property type="evidence" value="ECO:0007669"/>
    <property type="project" value="InterPro"/>
</dbReference>
<sequence>MELQQDNEAEVLMLLNSNSETPYFLWNNSCRAELEELLQRNSKTFREAAFGAADLPSLSTSLAGFTYSLHASEVVVGGVFLRLFIAQPNYPIQSPVDFFTALLVFLLDRVANVTNKEGGAGSAAGAPTSLSNEGSLREAPLLAARSLRLLSGAYTEALSATVSKQMRSLVTLLTPSLAVAKADIPVARDEESMRSSLFLDIVQALAKFLSSDACLQALSAVETAMTAVVLLLEQILGNYDKHTVRLLFHQMSRMRF</sequence>
<dbReference type="InterPro" id="IPR044978">
    <property type="entry name" value="GRV2/DNAJC13"/>
</dbReference>
<dbReference type="PANTHER" id="PTHR36983:SF2">
    <property type="entry name" value="DNAJ HOMOLOG SUBFAMILY C MEMBER 13"/>
    <property type="match status" value="1"/>
</dbReference>